<dbReference type="Pfam" id="PF07690">
    <property type="entry name" value="MFS_1"/>
    <property type="match status" value="1"/>
</dbReference>
<sequence>MAQTDQKKNELVVQTIDDEAATKSLPSDDEITTKSRPASTEQATVKVPWWSYIWDYEPGRSKEEVAFVRRLDIFVLTILSLGYFIKNLDQTNIANAYVSGMKEDLSMNKNEINLIDVAWTCGYVVGQIPSQILLTKIRPSIWIPSCELAWTVLTFSLAAVASSQHVVAIRFFVGLFESIFYPAAHTILGSWYKPSELAKRACIFHASSALAQMFSGYLQAGVYKGLNGAHGLPGWKWREYTPFTKSATSTNHIPVFIMDGIISLPIACAGFFLIPDLPENSRAFYLTPAQVTLGRERMESVGRAPRKHLGWFTWKRIFGSWHVYLLTLLYIIFINVGPSSSVNPFAIWLKSESYPISLVNIIPTAQAAVQFVLTVSLAIVSDYYRNRAGAMTIATAFGLAVSIVLAIWHVPKGAKWWAFIMFRAYVPYGPLAMAWAKYIFLSTVAGILADCGVCPSEICSSDAEERSIVIGMMNSFGHAVQAWLPYLTFPGVDSPRFLEGWIFSTCAFVAQGFVTWTVWAMFRRDRRKKVGQA</sequence>
<feature type="transmembrane region" description="Helical" evidence="8">
    <location>
        <begin position="141"/>
        <end position="161"/>
    </location>
</feature>
<name>A0A0F4GQ82_9PEZI</name>
<dbReference type="EMBL" id="LAFY01000407">
    <property type="protein sequence ID" value="KJX98360.1"/>
    <property type="molecule type" value="Genomic_DNA"/>
</dbReference>
<dbReference type="AlphaFoldDB" id="A0A0F4GQ82"/>
<feature type="transmembrane region" description="Helical" evidence="8">
    <location>
        <begin position="416"/>
        <end position="436"/>
    </location>
</feature>
<keyword evidence="3 8" id="KW-0812">Transmembrane</keyword>
<dbReference type="OrthoDB" id="3639251at2759"/>
<gene>
    <name evidence="9" type="ORF">TI39_contig415g00002</name>
</gene>
<evidence type="ECO:0000313" key="9">
    <source>
        <dbReference type="EMBL" id="KJX98360.1"/>
    </source>
</evidence>
<evidence type="ECO:0000256" key="7">
    <source>
        <dbReference type="SAM" id="MobiDB-lite"/>
    </source>
</evidence>
<feature type="transmembrane region" description="Helical" evidence="8">
    <location>
        <begin position="201"/>
        <end position="220"/>
    </location>
</feature>
<feature type="transmembrane region" description="Helical" evidence="8">
    <location>
        <begin position="392"/>
        <end position="410"/>
    </location>
</feature>
<dbReference type="SUPFAM" id="SSF103473">
    <property type="entry name" value="MFS general substrate transporter"/>
    <property type="match status" value="1"/>
</dbReference>
<comment type="caution">
    <text evidence="9">The sequence shown here is derived from an EMBL/GenBank/DDBJ whole genome shotgun (WGS) entry which is preliminary data.</text>
</comment>
<feature type="transmembrane region" description="Helical" evidence="8">
    <location>
        <begin position="317"/>
        <end position="336"/>
    </location>
</feature>
<dbReference type="PANTHER" id="PTHR43791">
    <property type="entry name" value="PERMEASE-RELATED"/>
    <property type="match status" value="1"/>
</dbReference>
<evidence type="ECO:0000256" key="8">
    <source>
        <dbReference type="SAM" id="Phobius"/>
    </source>
</evidence>
<keyword evidence="4 8" id="KW-1133">Transmembrane helix</keyword>
<evidence type="ECO:0000313" key="10">
    <source>
        <dbReference type="Proteomes" id="UP000033647"/>
    </source>
</evidence>
<feature type="transmembrane region" description="Helical" evidence="8">
    <location>
        <begin position="501"/>
        <end position="522"/>
    </location>
</feature>
<dbReference type="GO" id="GO:0016020">
    <property type="term" value="C:membrane"/>
    <property type="evidence" value="ECO:0007669"/>
    <property type="project" value="UniProtKB-SubCell"/>
</dbReference>
<evidence type="ECO:0000256" key="4">
    <source>
        <dbReference type="ARBA" id="ARBA00022989"/>
    </source>
</evidence>
<keyword evidence="10" id="KW-1185">Reference proteome</keyword>
<feature type="region of interest" description="Disordered" evidence="7">
    <location>
        <begin position="18"/>
        <end position="39"/>
    </location>
</feature>
<feature type="transmembrane region" description="Helical" evidence="8">
    <location>
        <begin position="356"/>
        <end position="380"/>
    </location>
</feature>
<evidence type="ECO:0000256" key="3">
    <source>
        <dbReference type="ARBA" id="ARBA00022692"/>
    </source>
</evidence>
<keyword evidence="5 8" id="KW-0472">Membrane</keyword>
<feature type="transmembrane region" description="Helical" evidence="8">
    <location>
        <begin position="468"/>
        <end position="489"/>
    </location>
</feature>
<dbReference type="FunFam" id="1.20.1250.20:FF:000065">
    <property type="entry name" value="Putative MFS pantothenate transporter"/>
    <property type="match status" value="1"/>
</dbReference>
<comment type="subcellular location">
    <subcellularLocation>
        <location evidence="1">Membrane</location>
        <topology evidence="1">Multi-pass membrane protein</topology>
    </subcellularLocation>
</comment>
<dbReference type="Gene3D" id="1.20.1250.20">
    <property type="entry name" value="MFS general substrate transporter like domains"/>
    <property type="match status" value="1"/>
</dbReference>
<dbReference type="PANTHER" id="PTHR43791:SF39">
    <property type="entry name" value="TRANSPORTER LIZ1_SEO1, PUTATIVE (AFU_ORTHOLOGUE AFUA_3G00980)-RELATED"/>
    <property type="match status" value="1"/>
</dbReference>
<reference evidence="9 10" key="1">
    <citation type="submission" date="2015-03" db="EMBL/GenBank/DDBJ databases">
        <title>RNA-seq based gene annotation and comparative genomics of four Zymoseptoria species reveal species-specific pathogenicity related genes and transposable element activity.</title>
        <authorList>
            <person name="Grandaubert J."/>
            <person name="Bhattacharyya A."/>
            <person name="Stukenbrock E.H."/>
        </authorList>
    </citation>
    <scope>NUCLEOTIDE SEQUENCE [LARGE SCALE GENOMIC DNA]</scope>
    <source>
        <strain evidence="9 10">Zb18110</strain>
    </source>
</reference>
<evidence type="ECO:0000256" key="2">
    <source>
        <dbReference type="ARBA" id="ARBA00022448"/>
    </source>
</evidence>
<keyword evidence="2" id="KW-0813">Transport</keyword>
<organism evidence="9 10">
    <name type="scientific">Zymoseptoria brevis</name>
    <dbReference type="NCBI Taxonomy" id="1047168"/>
    <lineage>
        <taxon>Eukaryota</taxon>
        <taxon>Fungi</taxon>
        <taxon>Dikarya</taxon>
        <taxon>Ascomycota</taxon>
        <taxon>Pezizomycotina</taxon>
        <taxon>Dothideomycetes</taxon>
        <taxon>Dothideomycetidae</taxon>
        <taxon>Mycosphaerellales</taxon>
        <taxon>Mycosphaerellaceae</taxon>
        <taxon>Zymoseptoria</taxon>
    </lineage>
</organism>
<dbReference type="Proteomes" id="UP000033647">
    <property type="component" value="Unassembled WGS sequence"/>
</dbReference>
<feature type="transmembrane region" description="Helical" evidence="8">
    <location>
        <begin position="167"/>
        <end position="189"/>
    </location>
</feature>
<accession>A0A0F4GQ82</accession>
<evidence type="ECO:0000256" key="1">
    <source>
        <dbReference type="ARBA" id="ARBA00004141"/>
    </source>
</evidence>
<comment type="similarity">
    <text evidence="6">Belongs to the major facilitator superfamily. Allantoate permease family.</text>
</comment>
<protein>
    <submittedName>
        <fullName evidence="9">Major facilitator superfamily transporter like protein</fullName>
    </submittedName>
</protein>
<feature type="transmembrane region" description="Helical" evidence="8">
    <location>
        <begin position="253"/>
        <end position="274"/>
    </location>
</feature>
<evidence type="ECO:0000256" key="6">
    <source>
        <dbReference type="ARBA" id="ARBA00037968"/>
    </source>
</evidence>
<evidence type="ECO:0000256" key="5">
    <source>
        <dbReference type="ARBA" id="ARBA00023136"/>
    </source>
</evidence>
<dbReference type="InterPro" id="IPR011701">
    <property type="entry name" value="MFS"/>
</dbReference>
<dbReference type="GO" id="GO:0022857">
    <property type="term" value="F:transmembrane transporter activity"/>
    <property type="evidence" value="ECO:0007669"/>
    <property type="project" value="InterPro"/>
</dbReference>
<proteinExistence type="inferred from homology"/>
<dbReference type="InterPro" id="IPR036259">
    <property type="entry name" value="MFS_trans_sf"/>
</dbReference>